<dbReference type="GO" id="GO:0005737">
    <property type="term" value="C:cytoplasm"/>
    <property type="evidence" value="ECO:0007669"/>
    <property type="project" value="TreeGrafter"/>
</dbReference>
<dbReference type="Pfam" id="PF00300">
    <property type="entry name" value="His_Phos_1"/>
    <property type="match status" value="1"/>
</dbReference>
<dbReference type="InterPro" id="IPR029033">
    <property type="entry name" value="His_PPase_superfam"/>
</dbReference>
<dbReference type="PANTHER" id="PTHR48100">
    <property type="entry name" value="BROAD-SPECIFICITY PHOSPHATASE YOR283W-RELATED"/>
    <property type="match status" value="1"/>
</dbReference>
<dbReference type="SUPFAM" id="SSF53254">
    <property type="entry name" value="Phosphoglycerate mutase-like"/>
    <property type="match status" value="1"/>
</dbReference>
<evidence type="ECO:0000256" key="1">
    <source>
        <dbReference type="SAM" id="MobiDB-lite"/>
    </source>
</evidence>
<dbReference type="Proteomes" id="UP000800093">
    <property type="component" value="Unassembled WGS sequence"/>
</dbReference>
<dbReference type="InterPro" id="IPR013078">
    <property type="entry name" value="His_Pase_superF_clade-1"/>
</dbReference>
<keyword evidence="3" id="KW-1185">Reference proteome</keyword>
<dbReference type="AlphaFoldDB" id="A0A9P4KAG1"/>
<evidence type="ECO:0000313" key="3">
    <source>
        <dbReference type="Proteomes" id="UP000800093"/>
    </source>
</evidence>
<dbReference type="Gene3D" id="3.40.50.1240">
    <property type="entry name" value="Phosphoglycerate mutase-like"/>
    <property type="match status" value="1"/>
</dbReference>
<gene>
    <name evidence="2" type="ORF">CC78DRAFT_616608</name>
</gene>
<accession>A0A9P4KAG1</accession>
<sequence>MAPNRLHLIRHAQGHHNLSIESHNIKDPTLTDEGEQQCHRLSETINDILAIDCIVASPLRRTLWTAIITFQSVLKARPDMKIIALPELQETSSLPCDTGKSLRELKGEFAELPIDWTCVHNDWNNKHSGRYAPRADLVAQRALKARRFLQSRKEKEVAAVTHGGFLHFLTEDWRGHDMFCGTGWANCEIRTYEFDMSNPKAVVNAIITETASSVNNRSHNLQPLTIDEQLELQAVAEQSWAKDGYITPRMKEALLTAASERSKEERSIVVAQGTRPSLVDAENDTSEGSRTHKRFRAHL</sequence>
<dbReference type="EMBL" id="ML986614">
    <property type="protein sequence ID" value="KAF2264696.1"/>
    <property type="molecule type" value="Genomic_DNA"/>
</dbReference>
<dbReference type="PANTHER" id="PTHR48100:SF54">
    <property type="entry name" value="PHOSPHATASE SPAC5H10.03-RELATED"/>
    <property type="match status" value="1"/>
</dbReference>
<dbReference type="GO" id="GO:0016791">
    <property type="term" value="F:phosphatase activity"/>
    <property type="evidence" value="ECO:0007669"/>
    <property type="project" value="TreeGrafter"/>
</dbReference>
<feature type="region of interest" description="Disordered" evidence="1">
    <location>
        <begin position="275"/>
        <end position="299"/>
    </location>
</feature>
<reference evidence="3" key="1">
    <citation type="journal article" date="2020" name="Stud. Mycol.">
        <title>101 Dothideomycetes genomes: A test case for predicting lifestyles and emergence of pathogens.</title>
        <authorList>
            <person name="Haridas S."/>
            <person name="Albert R."/>
            <person name="Binder M."/>
            <person name="Bloem J."/>
            <person name="LaButti K."/>
            <person name="Salamov A."/>
            <person name="Andreopoulos B."/>
            <person name="Baker S."/>
            <person name="Barry K."/>
            <person name="Bills G."/>
            <person name="Bluhm B."/>
            <person name="Cannon C."/>
            <person name="Castanera R."/>
            <person name="Culley D."/>
            <person name="Daum C."/>
            <person name="Ezra D."/>
            <person name="Gonzalez J."/>
            <person name="Henrissat B."/>
            <person name="Kuo A."/>
            <person name="Liang C."/>
            <person name="Lipzen A."/>
            <person name="Lutzoni F."/>
            <person name="Magnuson J."/>
            <person name="Mondo S."/>
            <person name="Nolan M."/>
            <person name="Ohm R."/>
            <person name="Pangilinan J."/>
            <person name="Park H.-J."/>
            <person name="Ramirez L."/>
            <person name="Alfaro M."/>
            <person name="Sun H."/>
            <person name="Tritt A."/>
            <person name="Yoshinaga Y."/>
            <person name="Zwiers L.-H."/>
            <person name="Turgeon B."/>
            <person name="Goodwin S."/>
            <person name="Spatafora J."/>
            <person name="Crous P."/>
            <person name="Grigoriev I."/>
        </authorList>
    </citation>
    <scope>NUCLEOTIDE SEQUENCE [LARGE SCALE GENOMIC DNA]</scope>
    <source>
        <strain evidence="3">CBS 304.66</strain>
    </source>
</reference>
<comment type="caution">
    <text evidence="2">The sequence shown here is derived from an EMBL/GenBank/DDBJ whole genome shotgun (WGS) entry which is preliminary data.</text>
</comment>
<dbReference type="InterPro" id="IPR050275">
    <property type="entry name" value="PGM_Phosphatase"/>
</dbReference>
<organism evidence="2 3">
    <name type="scientific">Lojkania enalia</name>
    <dbReference type="NCBI Taxonomy" id="147567"/>
    <lineage>
        <taxon>Eukaryota</taxon>
        <taxon>Fungi</taxon>
        <taxon>Dikarya</taxon>
        <taxon>Ascomycota</taxon>
        <taxon>Pezizomycotina</taxon>
        <taxon>Dothideomycetes</taxon>
        <taxon>Pleosporomycetidae</taxon>
        <taxon>Pleosporales</taxon>
        <taxon>Pleosporales incertae sedis</taxon>
        <taxon>Lojkania</taxon>
    </lineage>
</organism>
<name>A0A9P4KAG1_9PLEO</name>
<evidence type="ECO:0000313" key="2">
    <source>
        <dbReference type="EMBL" id="KAF2264696.1"/>
    </source>
</evidence>
<dbReference type="SMART" id="SM00855">
    <property type="entry name" value="PGAM"/>
    <property type="match status" value="1"/>
</dbReference>
<protein>
    <submittedName>
        <fullName evidence="2">Phosphoglycerate mutase-like protein</fullName>
    </submittedName>
</protein>
<dbReference type="OrthoDB" id="496981at2759"/>
<dbReference type="CDD" id="cd07067">
    <property type="entry name" value="HP_PGM_like"/>
    <property type="match status" value="1"/>
</dbReference>
<proteinExistence type="predicted"/>